<feature type="chain" id="PRO_5043392477" evidence="9">
    <location>
        <begin position="34"/>
        <end position="1158"/>
    </location>
</feature>
<feature type="domain" description="TonB-dependent receptor plug" evidence="11">
    <location>
        <begin position="221"/>
        <end position="335"/>
    </location>
</feature>
<protein>
    <submittedName>
        <fullName evidence="12">SusC/RagA family TonB-linked outer membrane protein</fullName>
    </submittedName>
</protein>
<dbReference type="InterPro" id="IPR036942">
    <property type="entry name" value="Beta-barrel_TonB_sf"/>
</dbReference>
<dbReference type="InterPro" id="IPR023996">
    <property type="entry name" value="TonB-dep_OMP_SusC/RagA"/>
</dbReference>
<keyword evidence="6 7" id="KW-0998">Cell outer membrane</keyword>
<dbReference type="Pfam" id="PF07660">
    <property type="entry name" value="STN"/>
    <property type="match status" value="1"/>
</dbReference>
<dbReference type="InterPro" id="IPR008969">
    <property type="entry name" value="CarboxyPept-like_regulatory"/>
</dbReference>
<evidence type="ECO:0000259" key="11">
    <source>
        <dbReference type="Pfam" id="PF07715"/>
    </source>
</evidence>
<dbReference type="InterPro" id="IPR012910">
    <property type="entry name" value="Plug_dom"/>
</dbReference>
<dbReference type="PROSITE" id="PS52016">
    <property type="entry name" value="TONB_DEPENDENT_REC_3"/>
    <property type="match status" value="1"/>
</dbReference>
<evidence type="ECO:0000256" key="9">
    <source>
        <dbReference type="SAM" id="SignalP"/>
    </source>
</evidence>
<keyword evidence="9" id="KW-0732">Signal</keyword>
<dbReference type="Gene3D" id="2.170.130.10">
    <property type="entry name" value="TonB-dependent receptor, plug domain"/>
    <property type="match status" value="1"/>
</dbReference>
<keyword evidence="2 7" id="KW-0813">Transport</keyword>
<name>A0AAU9CJ53_9BACT</name>
<dbReference type="Gene3D" id="2.40.170.20">
    <property type="entry name" value="TonB-dependent receptor, beta-barrel domain"/>
    <property type="match status" value="1"/>
</dbReference>
<feature type="signal peptide" evidence="9">
    <location>
        <begin position="1"/>
        <end position="33"/>
    </location>
</feature>
<accession>A0AAU9CJ53</accession>
<evidence type="ECO:0000256" key="4">
    <source>
        <dbReference type="ARBA" id="ARBA00022692"/>
    </source>
</evidence>
<evidence type="ECO:0000256" key="2">
    <source>
        <dbReference type="ARBA" id="ARBA00022448"/>
    </source>
</evidence>
<dbReference type="Gene3D" id="2.60.40.1120">
    <property type="entry name" value="Carboxypeptidase-like, regulatory domain"/>
    <property type="match status" value="1"/>
</dbReference>
<dbReference type="NCBIfam" id="TIGR04056">
    <property type="entry name" value="OMP_RagA_SusC"/>
    <property type="match status" value="1"/>
</dbReference>
<evidence type="ECO:0000256" key="7">
    <source>
        <dbReference type="PROSITE-ProRule" id="PRU01360"/>
    </source>
</evidence>
<dbReference type="KEGG" id="fax:FUAX_04450"/>
<dbReference type="Gene3D" id="3.55.50.30">
    <property type="match status" value="1"/>
</dbReference>
<evidence type="ECO:0000259" key="10">
    <source>
        <dbReference type="Pfam" id="PF07660"/>
    </source>
</evidence>
<dbReference type="Proteomes" id="UP001348817">
    <property type="component" value="Chromosome"/>
</dbReference>
<organism evidence="12 13">
    <name type="scientific">Fulvitalea axinellae</name>
    <dbReference type="NCBI Taxonomy" id="1182444"/>
    <lineage>
        <taxon>Bacteria</taxon>
        <taxon>Pseudomonadati</taxon>
        <taxon>Bacteroidota</taxon>
        <taxon>Cytophagia</taxon>
        <taxon>Cytophagales</taxon>
        <taxon>Persicobacteraceae</taxon>
        <taxon>Fulvitalea</taxon>
    </lineage>
</organism>
<evidence type="ECO:0000313" key="13">
    <source>
        <dbReference type="Proteomes" id="UP001348817"/>
    </source>
</evidence>
<keyword evidence="13" id="KW-1185">Reference proteome</keyword>
<sequence length="1158" mass="128737">MNDFYKTPFVARRKIRILLSLLFLCSLSFSALASSGDLVRLKFKNESLETVLSEIAKQSNKMVLFKHSDIGSQKVSIQGDYKLDEALTKALVESGLSFEVVDSHIIIKKKAPKPAKPNTVTSLSPDQEEGKAISGSVKNDQGEGLPGVNVMIKGTTKGAVTDVDGRFTIKVKKSDVLSITYIGHKAQEILVGNRTSLDIILQEDMTELEQVVVVGYGIQKKVNITGAIDVVTAKELENRPVANVQQALQGAAPGLALNVGSGGGEMDAAMNMNIRGVGSISNEDSDGDPFVLVDGMPLNSLADMNKINPNDIESVSVLKDAASTAIYGSRAAFGVILITTKSGSATDGFSVNYSSNFVVASPVKTPQQMSSLEWGNYMNAAYVNEGKNPAFGDELMQRITDYINDPENTPETVPNSKGTNWAGNYANANRNWYETFYKDNTSWQQHNLSLAGKQKHTQYYLSGAFFQREGLLRFGDEQQDRYTFNGKISTKVTDKVKVSLNSTVSHIKYDLPSYFAGNRDLFLHNVARTWPNKALRSPNGGYVEGRVAGLVEGGRAEKIDDAYTNILSVEVEPLKGLKFTGTLNHRYTNKREESFKSKYGYTLPNGDFKYHNSKTSYTTSNNQRVYISPTVIGSYERTVEKHFFKVLGGFQQDYYYSKYSRLSKDDLVTTEVPAIGTALGETLNGKESKSEWSTRGFFGRLNYNYQEKYLVEANFRYDASSKFASEDRWGFFPSFSLGYNIAKENFWPVPQIGVMKFRASYGALGNQNVAANLFSARMKIRTKSTNPRYNWIGDNGRRLGIYAPDLISTDLTWETVTTKNIGLDMAAFDNRLTLGVDAFVRETTDMIGPAESYSARLGTSAPKSNNAELSTKGFEISVGWKGNVGSLSYNARFNIGNAMTEITSYRNPEKYLGSGRGNYYEGRKLGEIWGYRTHGIFQTDDEAKAWHDQSYIRKKPFEAGDIGYEDLNGDGKIDRGDLTVDNPGDMEIIGNSTAQFPYSFQFGANWKGFDFSMLWQGIGKRDVAPGGPFFYGASGGKWQMMGLEEHLDYWTPENPNAYFARPLIDNEEKNQQTQTRYLQDASYLRLKNLQVGYNLPKSVLSVLHLEQFRIYVAAENILTFTDLIDSLDPETVSGRWFGSTGKVYPLQKTMSVGVNIKL</sequence>
<dbReference type="InterPro" id="IPR039426">
    <property type="entry name" value="TonB-dep_rcpt-like"/>
</dbReference>
<keyword evidence="3 7" id="KW-1134">Transmembrane beta strand</keyword>
<dbReference type="Pfam" id="PF07715">
    <property type="entry name" value="Plug"/>
    <property type="match status" value="1"/>
</dbReference>
<evidence type="ECO:0000256" key="1">
    <source>
        <dbReference type="ARBA" id="ARBA00004571"/>
    </source>
</evidence>
<dbReference type="GO" id="GO:0009279">
    <property type="term" value="C:cell outer membrane"/>
    <property type="evidence" value="ECO:0007669"/>
    <property type="project" value="UniProtKB-SubCell"/>
</dbReference>
<dbReference type="RefSeq" id="WP_338393303.1">
    <property type="nucleotide sequence ID" value="NZ_AP025314.1"/>
</dbReference>
<dbReference type="Pfam" id="PF13715">
    <property type="entry name" value="CarbopepD_reg_2"/>
    <property type="match status" value="1"/>
</dbReference>
<evidence type="ECO:0000256" key="8">
    <source>
        <dbReference type="SAM" id="MobiDB-lite"/>
    </source>
</evidence>
<evidence type="ECO:0000256" key="5">
    <source>
        <dbReference type="ARBA" id="ARBA00023136"/>
    </source>
</evidence>
<dbReference type="SUPFAM" id="SSF56935">
    <property type="entry name" value="Porins"/>
    <property type="match status" value="1"/>
</dbReference>
<dbReference type="SUPFAM" id="SSF49464">
    <property type="entry name" value="Carboxypeptidase regulatory domain-like"/>
    <property type="match status" value="1"/>
</dbReference>
<evidence type="ECO:0000313" key="12">
    <source>
        <dbReference type="EMBL" id="BDD08013.1"/>
    </source>
</evidence>
<comment type="similarity">
    <text evidence="7">Belongs to the TonB-dependent receptor family.</text>
</comment>
<dbReference type="EMBL" id="AP025314">
    <property type="protein sequence ID" value="BDD08013.1"/>
    <property type="molecule type" value="Genomic_DNA"/>
</dbReference>
<feature type="domain" description="Secretin/TonB short N-terminal" evidence="10">
    <location>
        <begin position="71"/>
        <end position="110"/>
    </location>
</feature>
<dbReference type="InterPro" id="IPR011662">
    <property type="entry name" value="Secretin/TonB_short_N"/>
</dbReference>
<feature type="region of interest" description="Disordered" evidence="8">
    <location>
        <begin position="114"/>
        <end position="144"/>
    </location>
</feature>
<reference evidence="12 13" key="1">
    <citation type="submission" date="2021-12" db="EMBL/GenBank/DDBJ databases">
        <title>Genome sequencing of bacteria with rrn-lacking chromosome and rrn-plasmid.</title>
        <authorList>
            <person name="Anda M."/>
            <person name="Iwasaki W."/>
        </authorList>
    </citation>
    <scope>NUCLEOTIDE SEQUENCE [LARGE SCALE GENOMIC DNA]</scope>
    <source>
        <strain evidence="12 13">DSM 100852</strain>
    </source>
</reference>
<evidence type="ECO:0000256" key="3">
    <source>
        <dbReference type="ARBA" id="ARBA00022452"/>
    </source>
</evidence>
<dbReference type="AlphaFoldDB" id="A0AAU9CJ53"/>
<gene>
    <name evidence="12" type="ORF">FUAX_04450</name>
</gene>
<dbReference type="InterPro" id="IPR037066">
    <property type="entry name" value="Plug_dom_sf"/>
</dbReference>
<proteinExistence type="inferred from homology"/>
<dbReference type="InterPro" id="IPR023997">
    <property type="entry name" value="TonB-dep_OMP_SusC/RagA_CS"/>
</dbReference>
<keyword evidence="5 7" id="KW-0472">Membrane</keyword>
<dbReference type="NCBIfam" id="TIGR04057">
    <property type="entry name" value="SusC_RagA_signa"/>
    <property type="match status" value="1"/>
</dbReference>
<evidence type="ECO:0000256" key="6">
    <source>
        <dbReference type="ARBA" id="ARBA00023237"/>
    </source>
</evidence>
<comment type="subcellular location">
    <subcellularLocation>
        <location evidence="1 7">Cell outer membrane</location>
        <topology evidence="1 7">Multi-pass membrane protein</topology>
    </subcellularLocation>
</comment>
<keyword evidence="4 7" id="KW-0812">Transmembrane</keyword>